<name>A0AB39XJ94_9BRAD</name>
<dbReference type="AlphaFoldDB" id="A0AB39XJ94"/>
<feature type="chain" id="PRO_5044239199" evidence="1">
    <location>
        <begin position="24"/>
        <end position="106"/>
    </location>
</feature>
<accession>A0AB39XJ94</accession>
<dbReference type="EMBL" id="CP165734">
    <property type="protein sequence ID" value="XDV57481.1"/>
    <property type="molecule type" value="Genomic_DNA"/>
</dbReference>
<protein>
    <submittedName>
        <fullName evidence="2">Uncharacterized protein</fullName>
    </submittedName>
</protein>
<sequence>MTKIKLLSAGLIATAMLATPAMAREHYVAQRHVAAAASTAERDVDGRVCVPAPAWAHLRRRRGRATMSLASLSRFESISRACQRWLPSSIGLIHHSVSPMPSPDEK</sequence>
<evidence type="ECO:0000256" key="1">
    <source>
        <dbReference type="SAM" id="SignalP"/>
    </source>
</evidence>
<reference evidence="2" key="1">
    <citation type="submission" date="2024-08" db="EMBL/GenBank/DDBJ databases">
        <authorList>
            <person name="Chaddad Z."/>
            <person name="Lamrabet M."/>
            <person name="Bouhnik O."/>
            <person name="Alami S."/>
            <person name="Wipf D."/>
            <person name="Courty P.E."/>
            <person name="Missbah El Idrissi M."/>
        </authorList>
    </citation>
    <scope>NUCLEOTIDE SEQUENCE</scope>
    <source>
        <strain evidence="2">LLZ17</strain>
    </source>
</reference>
<proteinExistence type="predicted"/>
<evidence type="ECO:0000313" key="2">
    <source>
        <dbReference type="EMBL" id="XDV57481.1"/>
    </source>
</evidence>
<keyword evidence="1" id="KW-0732">Signal</keyword>
<feature type="signal peptide" evidence="1">
    <location>
        <begin position="1"/>
        <end position="23"/>
    </location>
</feature>
<gene>
    <name evidence="2" type="ORF">AB8Z38_33910</name>
</gene>
<organism evidence="2">
    <name type="scientific">Bradyrhizobium sp. LLZ17</name>
    <dbReference type="NCBI Taxonomy" id="3239388"/>
    <lineage>
        <taxon>Bacteria</taxon>
        <taxon>Pseudomonadati</taxon>
        <taxon>Pseudomonadota</taxon>
        <taxon>Alphaproteobacteria</taxon>
        <taxon>Hyphomicrobiales</taxon>
        <taxon>Nitrobacteraceae</taxon>
        <taxon>Bradyrhizobium</taxon>
    </lineage>
</organism>